<dbReference type="Proteomes" id="UP001500416">
    <property type="component" value="Unassembled WGS sequence"/>
</dbReference>
<evidence type="ECO:0000256" key="2">
    <source>
        <dbReference type="SAM" id="Phobius"/>
    </source>
</evidence>
<comment type="caution">
    <text evidence="3">The sequence shown here is derived from an EMBL/GenBank/DDBJ whole genome shotgun (WGS) entry which is preliminary data.</text>
</comment>
<gene>
    <name evidence="3" type="ORF">GCM10010492_53910</name>
</gene>
<protein>
    <recommendedName>
        <fullName evidence="5">Integral membrane protein</fullName>
    </recommendedName>
</protein>
<feature type="transmembrane region" description="Helical" evidence="2">
    <location>
        <begin position="92"/>
        <end position="113"/>
    </location>
</feature>
<dbReference type="EMBL" id="BAAABU010000015">
    <property type="protein sequence ID" value="GAA0247455.1"/>
    <property type="molecule type" value="Genomic_DNA"/>
</dbReference>
<feature type="region of interest" description="Disordered" evidence="1">
    <location>
        <begin position="1"/>
        <end position="20"/>
    </location>
</feature>
<keyword evidence="4" id="KW-1185">Reference proteome</keyword>
<keyword evidence="2" id="KW-0472">Membrane</keyword>
<sequence length="142" mass="14458">MSRLAAVGDRRPMSTTTSPRTRRALAAGSGFVALNAFAGGVALATGVIDLGPVVTDRLPSHSPVLAGLALVLVVGAPMAVAARRAATGHPRWAGTAVFAGACLVAWIAVQLVVIRTFSWLQPVMAAAGVAVLLAGLRGIRKR</sequence>
<evidence type="ECO:0000256" key="1">
    <source>
        <dbReference type="SAM" id="MobiDB-lite"/>
    </source>
</evidence>
<name>A0ABP3E291_9PSEU</name>
<proteinExistence type="predicted"/>
<evidence type="ECO:0000313" key="4">
    <source>
        <dbReference type="Proteomes" id="UP001500416"/>
    </source>
</evidence>
<organism evidence="3 4">
    <name type="scientific">Saccharothrix mutabilis subsp. mutabilis</name>
    <dbReference type="NCBI Taxonomy" id="66855"/>
    <lineage>
        <taxon>Bacteria</taxon>
        <taxon>Bacillati</taxon>
        <taxon>Actinomycetota</taxon>
        <taxon>Actinomycetes</taxon>
        <taxon>Pseudonocardiales</taxon>
        <taxon>Pseudonocardiaceae</taxon>
        <taxon>Saccharothrix</taxon>
    </lineage>
</organism>
<evidence type="ECO:0008006" key="5">
    <source>
        <dbReference type="Google" id="ProtNLM"/>
    </source>
</evidence>
<feature type="transmembrane region" description="Helical" evidence="2">
    <location>
        <begin position="119"/>
        <end position="139"/>
    </location>
</feature>
<keyword evidence="2" id="KW-0812">Transmembrane</keyword>
<accession>A0ABP3E291</accession>
<keyword evidence="2" id="KW-1133">Transmembrane helix</keyword>
<evidence type="ECO:0000313" key="3">
    <source>
        <dbReference type="EMBL" id="GAA0247455.1"/>
    </source>
</evidence>
<reference evidence="4" key="1">
    <citation type="journal article" date="2019" name="Int. J. Syst. Evol. Microbiol.">
        <title>The Global Catalogue of Microorganisms (GCM) 10K type strain sequencing project: providing services to taxonomists for standard genome sequencing and annotation.</title>
        <authorList>
            <consortium name="The Broad Institute Genomics Platform"/>
            <consortium name="The Broad Institute Genome Sequencing Center for Infectious Disease"/>
            <person name="Wu L."/>
            <person name="Ma J."/>
        </authorList>
    </citation>
    <scope>NUCLEOTIDE SEQUENCE [LARGE SCALE GENOMIC DNA]</scope>
    <source>
        <strain evidence="4">JCM 3380</strain>
    </source>
</reference>
<feature type="transmembrane region" description="Helical" evidence="2">
    <location>
        <begin position="60"/>
        <end position="80"/>
    </location>
</feature>